<dbReference type="Pfam" id="PF07610">
    <property type="entry name" value="DUF1573"/>
    <property type="match status" value="3"/>
</dbReference>
<dbReference type="Gene3D" id="2.60.40.10">
    <property type="entry name" value="Immunoglobulins"/>
    <property type="match status" value="3"/>
</dbReference>
<evidence type="ECO:0000313" key="1">
    <source>
        <dbReference type="EMBL" id="WKK83290.2"/>
    </source>
</evidence>
<proteinExistence type="predicted"/>
<protein>
    <submittedName>
        <fullName evidence="1">DUF1573 domain-containing protein</fullName>
    </submittedName>
</protein>
<dbReference type="PANTHER" id="PTHR37833">
    <property type="entry name" value="LIPOPROTEIN-RELATED"/>
    <property type="match status" value="1"/>
</dbReference>
<sequence length="367" mass="41418">MKNIHLFKSTLAIVFLFFIHIAVFAQNNKGKITFVDEAHDFGTIEEASGMAKYTFKFVNSSPDSIRLTSVRASCGCTTPYWEKDVLMPGDSGKIEVAYNPLNRPGKFNKTVTIRTTGQPSTKILRISGYVKPKPKSIEDEYATEIGGIRMRSKFINFGNITTEKPITKKIELYNQSEDTINILDRFVSADFISVSKTPVMIPPKEAKEIEVTYMPKMRNELGFVNDPLTIFTDELENSNKALNVVATINEYFPPMTEEQLSQAPHIEFETMEYDFGHIDEGDQMTHVFQFTNTGKDSLNIRKTKTTCGCTISELSKMDYAAGELGEIKVLFNSTGRRGTQIKRITLFTNDPTAPTQDLIIKAYVRDK</sequence>
<name>A0AA49GHK9_9BACT</name>
<dbReference type="KEGG" id="marp:QYS47_24605"/>
<gene>
    <name evidence="1" type="ORF">QYS47_24605</name>
</gene>
<dbReference type="AlphaFoldDB" id="A0AA49GHK9"/>
<organism evidence="1">
    <name type="scientific">Marivirga arenosa</name>
    <dbReference type="NCBI Taxonomy" id="3059076"/>
    <lineage>
        <taxon>Bacteria</taxon>
        <taxon>Pseudomonadati</taxon>
        <taxon>Bacteroidota</taxon>
        <taxon>Cytophagia</taxon>
        <taxon>Cytophagales</taxon>
        <taxon>Marivirgaceae</taxon>
        <taxon>Marivirga</taxon>
    </lineage>
</organism>
<dbReference type="EMBL" id="CP129968">
    <property type="protein sequence ID" value="WKK83290.2"/>
    <property type="molecule type" value="Genomic_DNA"/>
</dbReference>
<dbReference type="Proteomes" id="UP001232019">
    <property type="component" value="Chromosome"/>
</dbReference>
<dbReference type="PANTHER" id="PTHR37833:SF1">
    <property type="entry name" value="SIGNAL PEPTIDE PROTEIN"/>
    <property type="match status" value="1"/>
</dbReference>
<reference evidence="1" key="1">
    <citation type="submission" date="2023-08" db="EMBL/GenBank/DDBJ databases">
        <title>Comparative genomics and taxonomic characterization of three novel marine species of genus Marivirga.</title>
        <authorList>
            <person name="Muhammad N."/>
            <person name="Kim S.-G."/>
        </authorList>
    </citation>
    <scope>NUCLEOTIDE SEQUENCE</scope>
    <source>
        <strain evidence="1">BKB1-2</strain>
    </source>
</reference>
<dbReference type="InterPro" id="IPR011467">
    <property type="entry name" value="DUF1573"/>
</dbReference>
<dbReference type="InterPro" id="IPR013783">
    <property type="entry name" value="Ig-like_fold"/>
</dbReference>
<dbReference type="RefSeq" id="WP_322346235.1">
    <property type="nucleotide sequence ID" value="NZ_CP129968.2"/>
</dbReference>
<accession>A0AA49GHK9</accession>